<keyword evidence="2" id="KW-1185">Reference proteome</keyword>
<evidence type="ECO:0000313" key="1">
    <source>
        <dbReference type="EMBL" id="AEZ66283.1"/>
    </source>
</evidence>
<dbReference type="RefSeq" id="YP_007392579.1">
    <property type="nucleotide sequence ID" value="NC_020201.1"/>
</dbReference>
<name>K9L4A5_9CAUD</name>
<dbReference type="EMBL" id="JQ015307">
    <property type="protein sequence ID" value="AEZ66283.1"/>
    <property type="molecule type" value="Genomic_DNA"/>
</dbReference>
<dbReference type="KEGG" id="vg:14515312"/>
<gene>
    <name evidence="1" type="ORF">phiTE_117</name>
</gene>
<organism evidence="1 2">
    <name type="scientific">Pectobacterium phage phiTE</name>
    <dbReference type="NCBI Taxonomy" id="1116482"/>
    <lineage>
        <taxon>Viruses</taxon>
        <taxon>Duplodnaviria</taxon>
        <taxon>Heunggongvirae</taxon>
        <taxon>Uroviricota</taxon>
        <taxon>Caudoviricetes</taxon>
        <taxon>Vequintavirinae</taxon>
        <taxon>Certrevirus</taxon>
        <taxon>Certrevirus phiTE</taxon>
    </lineage>
</organism>
<accession>K9L4A5</accession>
<reference evidence="2" key="1">
    <citation type="submission" date="2011-11" db="EMBL/GenBank/DDBJ databases">
        <title>Escape from toxin-antitoxin mediated abortive infection can occur by recombination within a generalized transducing phage of Pectobacterium atrosepticum.</title>
        <authorList>
            <person name="Blower T.R."/>
            <person name="Evans T.J."/>
            <person name="Przybilski R."/>
            <person name="Fineran P.C."/>
            <person name="Salmond G.P.C."/>
        </authorList>
    </citation>
    <scope>NUCLEOTIDE SEQUENCE [LARGE SCALE GENOMIC DNA]</scope>
</reference>
<dbReference type="GeneID" id="14515312"/>
<protein>
    <submittedName>
        <fullName evidence="1">Uncharacterized protein</fullName>
    </submittedName>
</protein>
<sequence length="79" mass="8967">MKTTKWQCPVADVGGITDMIRRAFLTSPYAPDFNAHHDDRRMIIEVHSYREEGTALVANIGVTTFFHGITNTKLGRIYL</sequence>
<reference evidence="1 2" key="2">
    <citation type="journal article" date="2012" name="PLoS Genet.">
        <title>Viral evasion of a bacterial suicide system by RNA-based molecular mimicry enables infectious altruism.</title>
        <authorList>
            <person name="Blower T.R."/>
            <person name="Evans T.J."/>
            <person name="Przybilski R."/>
            <person name="Fineran P.C."/>
            <person name="Salmond G.P."/>
        </authorList>
    </citation>
    <scope>NUCLEOTIDE SEQUENCE [LARGE SCALE GENOMIC DNA]</scope>
</reference>
<dbReference type="Proteomes" id="UP000010999">
    <property type="component" value="Segment"/>
</dbReference>
<dbReference type="OrthoDB" id="28402at10239"/>
<proteinExistence type="predicted"/>
<evidence type="ECO:0000313" key="2">
    <source>
        <dbReference type="Proteomes" id="UP000010999"/>
    </source>
</evidence>